<keyword evidence="1 3" id="KW-0808">Transferase</keyword>
<comment type="caution">
    <text evidence="3">The sequence shown here is derived from an EMBL/GenBank/DDBJ whole genome shotgun (WGS) entry which is preliminary data.</text>
</comment>
<keyword evidence="4" id="KW-1185">Reference proteome</keyword>
<dbReference type="Proteomes" id="UP001144341">
    <property type="component" value="Unassembled WGS sequence"/>
</dbReference>
<dbReference type="EMBL" id="JAPWGL010000005">
    <property type="protein sequence ID" value="MCZ4225197.1"/>
    <property type="molecule type" value="Genomic_DNA"/>
</dbReference>
<dbReference type="Gene3D" id="3.90.470.20">
    <property type="entry name" value="4'-phosphopantetheinyl transferase domain"/>
    <property type="match status" value="1"/>
</dbReference>
<evidence type="ECO:0000259" key="2">
    <source>
        <dbReference type="Pfam" id="PF01648"/>
    </source>
</evidence>
<dbReference type="Pfam" id="PF01648">
    <property type="entry name" value="ACPS"/>
    <property type="match status" value="1"/>
</dbReference>
<dbReference type="GO" id="GO:0016740">
    <property type="term" value="F:transferase activity"/>
    <property type="evidence" value="ECO:0007669"/>
    <property type="project" value="UniProtKB-KW"/>
</dbReference>
<dbReference type="RefSeq" id="WP_269416855.1">
    <property type="nucleotide sequence ID" value="NZ_JAPWGL010000005.1"/>
</dbReference>
<feature type="domain" description="4'-phosphopantetheinyl transferase" evidence="2">
    <location>
        <begin position="2"/>
        <end position="89"/>
    </location>
</feature>
<proteinExistence type="predicted"/>
<dbReference type="SUPFAM" id="SSF56214">
    <property type="entry name" value="4'-phosphopantetheinyl transferase"/>
    <property type="match status" value="1"/>
</dbReference>
<gene>
    <name evidence="3" type="ORF">O0931_17925</name>
</gene>
<evidence type="ECO:0000256" key="1">
    <source>
        <dbReference type="ARBA" id="ARBA00022679"/>
    </source>
</evidence>
<organism evidence="3 4">
    <name type="scientific">Pedobacter rhodius</name>
    <dbReference type="NCBI Taxonomy" id="3004098"/>
    <lineage>
        <taxon>Bacteria</taxon>
        <taxon>Pseudomonadati</taxon>
        <taxon>Bacteroidota</taxon>
        <taxon>Sphingobacteriia</taxon>
        <taxon>Sphingobacteriales</taxon>
        <taxon>Sphingobacteriaceae</taxon>
        <taxon>Pedobacter</taxon>
    </lineage>
</organism>
<sequence length="182" mass="21160">MLGNDVVDLNLAKIQSNWRRKNYLDKIFTGEEQKLISLAENPDVTVWLLWSMKEAAYKIHNRTTNKRLFNPISFQCQILELNNKTAKGFVKYDTLKFLTASEISSDFIHTIATDNSLFFKNLNEWQNPYHSNYLSLFNSQTSGYQIYYNESGLPEIKNTHGKTIHDTSVSHHGNYVRIVFNS</sequence>
<reference evidence="3" key="1">
    <citation type="submission" date="2022-12" db="EMBL/GenBank/DDBJ databases">
        <title>Genome sequence of SJ11.</title>
        <authorList>
            <person name="Woo H."/>
        </authorList>
    </citation>
    <scope>NUCLEOTIDE SEQUENCE</scope>
    <source>
        <strain evidence="3">SJ11</strain>
    </source>
</reference>
<dbReference type="InterPro" id="IPR037143">
    <property type="entry name" value="4-PPantetheinyl_Trfase_dom_sf"/>
</dbReference>
<name>A0ABT4L461_9SPHI</name>
<evidence type="ECO:0000313" key="4">
    <source>
        <dbReference type="Proteomes" id="UP001144341"/>
    </source>
</evidence>
<dbReference type="InterPro" id="IPR008278">
    <property type="entry name" value="4-PPantetheinyl_Trfase_dom"/>
</dbReference>
<evidence type="ECO:0000313" key="3">
    <source>
        <dbReference type="EMBL" id="MCZ4225197.1"/>
    </source>
</evidence>
<protein>
    <submittedName>
        <fullName evidence="3">4'-phosphopantetheinyl transferase superfamily protein</fullName>
    </submittedName>
</protein>
<accession>A0ABT4L461</accession>